<dbReference type="GeneID" id="70292535"/>
<keyword evidence="4" id="KW-1185">Reference proteome</keyword>
<dbReference type="AlphaFoldDB" id="A0A9P7ZEJ2"/>
<reference evidence="3" key="1">
    <citation type="journal article" date="2021" name="IMA Fungus">
        <title>Genomic characterization of three marine fungi, including Emericellopsis atlantica sp. nov. with signatures of a generalist lifestyle and marine biomass degradation.</title>
        <authorList>
            <person name="Hagestad O.C."/>
            <person name="Hou L."/>
            <person name="Andersen J.H."/>
            <person name="Hansen E.H."/>
            <person name="Altermark B."/>
            <person name="Li C."/>
            <person name="Kuhnert E."/>
            <person name="Cox R.J."/>
            <person name="Crous P.W."/>
            <person name="Spatafora J.W."/>
            <person name="Lail K."/>
            <person name="Amirebrahimi M."/>
            <person name="Lipzen A."/>
            <person name="Pangilinan J."/>
            <person name="Andreopoulos W."/>
            <person name="Hayes R.D."/>
            <person name="Ng V."/>
            <person name="Grigoriev I.V."/>
            <person name="Jackson S.A."/>
            <person name="Sutton T.D.S."/>
            <person name="Dobson A.D.W."/>
            <person name="Rama T."/>
        </authorList>
    </citation>
    <scope>NUCLEOTIDE SEQUENCE</scope>
    <source>
        <strain evidence="3">TS7</strain>
    </source>
</reference>
<protein>
    <recommendedName>
        <fullName evidence="2">C2H2-type domain-containing protein</fullName>
    </recommendedName>
</protein>
<evidence type="ECO:0000313" key="4">
    <source>
        <dbReference type="Proteomes" id="UP000887229"/>
    </source>
</evidence>
<evidence type="ECO:0000256" key="1">
    <source>
        <dbReference type="PROSITE-ProRule" id="PRU00042"/>
    </source>
</evidence>
<dbReference type="Proteomes" id="UP000887229">
    <property type="component" value="Unassembled WGS sequence"/>
</dbReference>
<dbReference type="SUPFAM" id="SSF57667">
    <property type="entry name" value="beta-beta-alpha zinc fingers"/>
    <property type="match status" value="1"/>
</dbReference>
<proteinExistence type="predicted"/>
<comment type="caution">
    <text evidence="3">The sequence shown here is derived from an EMBL/GenBank/DDBJ whole genome shotgun (WGS) entry which is preliminary data.</text>
</comment>
<feature type="non-terminal residue" evidence="3">
    <location>
        <position position="1"/>
    </location>
</feature>
<evidence type="ECO:0000259" key="2">
    <source>
        <dbReference type="PROSITE" id="PS50157"/>
    </source>
</evidence>
<dbReference type="InterPro" id="IPR036236">
    <property type="entry name" value="Znf_C2H2_sf"/>
</dbReference>
<keyword evidence="1" id="KW-0479">Metal-binding</keyword>
<dbReference type="SMART" id="SM00355">
    <property type="entry name" value="ZnF_C2H2"/>
    <property type="match status" value="3"/>
</dbReference>
<organism evidence="3 4">
    <name type="scientific">Emericellopsis atlantica</name>
    <dbReference type="NCBI Taxonomy" id="2614577"/>
    <lineage>
        <taxon>Eukaryota</taxon>
        <taxon>Fungi</taxon>
        <taxon>Dikarya</taxon>
        <taxon>Ascomycota</taxon>
        <taxon>Pezizomycotina</taxon>
        <taxon>Sordariomycetes</taxon>
        <taxon>Hypocreomycetidae</taxon>
        <taxon>Hypocreales</taxon>
        <taxon>Bionectriaceae</taxon>
        <taxon>Emericellopsis</taxon>
    </lineage>
</organism>
<feature type="domain" description="C2H2-type" evidence="2">
    <location>
        <begin position="28"/>
        <end position="57"/>
    </location>
</feature>
<dbReference type="RefSeq" id="XP_046114553.1">
    <property type="nucleotide sequence ID" value="XM_046261632.1"/>
</dbReference>
<keyword evidence="1" id="KW-0862">Zinc</keyword>
<dbReference type="Gene3D" id="3.30.160.60">
    <property type="entry name" value="Classic Zinc Finger"/>
    <property type="match status" value="1"/>
</dbReference>
<accession>A0A9P7ZEJ2</accession>
<dbReference type="PROSITE" id="PS50157">
    <property type="entry name" value="ZINC_FINGER_C2H2_2"/>
    <property type="match status" value="1"/>
</dbReference>
<dbReference type="GO" id="GO:0008270">
    <property type="term" value="F:zinc ion binding"/>
    <property type="evidence" value="ECO:0007669"/>
    <property type="project" value="UniProtKB-KW"/>
</dbReference>
<dbReference type="InterPro" id="IPR013087">
    <property type="entry name" value="Znf_C2H2_type"/>
</dbReference>
<dbReference type="EMBL" id="MU251275">
    <property type="protein sequence ID" value="KAG9250629.1"/>
    <property type="molecule type" value="Genomic_DNA"/>
</dbReference>
<evidence type="ECO:0000313" key="3">
    <source>
        <dbReference type="EMBL" id="KAG9250629.1"/>
    </source>
</evidence>
<dbReference type="Pfam" id="PF12874">
    <property type="entry name" value="zf-met"/>
    <property type="match status" value="2"/>
</dbReference>
<name>A0A9P7ZEJ2_9HYPO</name>
<keyword evidence="1" id="KW-0863">Zinc-finger</keyword>
<dbReference type="OrthoDB" id="6105938at2759"/>
<gene>
    <name evidence="3" type="ORF">F5Z01DRAFT_628984</name>
</gene>
<sequence length="176" mass="20670">YYGDCNKSFSSRSALNSHLQSSLHSTDFRYYDCDRQFKSSQSLEQHLRDATHSPKSKHKYKTCHRKFRTAIALKNHHLQSPAQHPLCNLRYNGSLCRIKFSTLSRLIHHLRSGTYSSGIRRKKFNRYILSYNTDRLITRPHHDADGLLLEVNKRLETITQVQNTKVGHVKHETFFL</sequence>